<dbReference type="EMBL" id="RBKU01000001">
    <property type="protein sequence ID" value="RKR84403.1"/>
    <property type="molecule type" value="Genomic_DNA"/>
</dbReference>
<comment type="caution">
    <text evidence="2">The sequence shown here is derived from an EMBL/GenBank/DDBJ whole genome shotgun (WGS) entry which is preliminary data.</text>
</comment>
<proteinExistence type="predicted"/>
<organism evidence="2 3">
    <name type="scientific">Mucilaginibacter gracilis</name>
    <dbReference type="NCBI Taxonomy" id="423350"/>
    <lineage>
        <taxon>Bacteria</taxon>
        <taxon>Pseudomonadati</taxon>
        <taxon>Bacteroidota</taxon>
        <taxon>Sphingobacteriia</taxon>
        <taxon>Sphingobacteriales</taxon>
        <taxon>Sphingobacteriaceae</taxon>
        <taxon>Mucilaginibacter</taxon>
    </lineage>
</organism>
<evidence type="ECO:0000313" key="2">
    <source>
        <dbReference type="EMBL" id="RKR84403.1"/>
    </source>
</evidence>
<feature type="domain" description="Helix-turn-helix" evidence="1">
    <location>
        <begin position="69"/>
        <end position="115"/>
    </location>
</feature>
<dbReference type="Pfam" id="PF12728">
    <property type="entry name" value="HTH_17"/>
    <property type="match status" value="1"/>
</dbReference>
<sequence>MSSNIRVKRICQHCGDEFEAKKTVTKFCSLKCAQRSYKANLKAKKVEICNQEVKTIKEKPLEELKSREFLTVRDAAKLLNSSRQTIYNLISSGHIRAVNIKLKKTLIQRTEIDKLFLIPETVIPIFAIEKKVKETDLEECYNMSEVQKKYNISEKALYDLIKREDVPKVKKGIYSYVPKERIDQLLNA</sequence>
<dbReference type="OrthoDB" id="1003442at2"/>
<reference evidence="2 3" key="1">
    <citation type="submission" date="2018-10" db="EMBL/GenBank/DDBJ databases">
        <title>Genomic Encyclopedia of Archaeal and Bacterial Type Strains, Phase II (KMG-II): from individual species to whole genera.</title>
        <authorList>
            <person name="Goeker M."/>
        </authorList>
    </citation>
    <scope>NUCLEOTIDE SEQUENCE [LARGE SCALE GENOMIC DNA]</scope>
    <source>
        <strain evidence="2 3">DSM 18602</strain>
    </source>
</reference>
<keyword evidence="3" id="KW-1185">Reference proteome</keyword>
<name>A0A495J6P3_9SPHI</name>
<dbReference type="InterPro" id="IPR010093">
    <property type="entry name" value="SinI_DNA-bd"/>
</dbReference>
<dbReference type="InterPro" id="IPR041657">
    <property type="entry name" value="HTH_17"/>
</dbReference>
<evidence type="ECO:0000313" key="3">
    <source>
        <dbReference type="Proteomes" id="UP000268007"/>
    </source>
</evidence>
<gene>
    <name evidence="2" type="ORF">BDD43_4638</name>
</gene>
<dbReference type="RefSeq" id="WP_121200006.1">
    <property type="nucleotide sequence ID" value="NZ_RBKU01000001.1"/>
</dbReference>
<accession>A0A495J6P3</accession>
<dbReference type="Proteomes" id="UP000268007">
    <property type="component" value="Unassembled WGS sequence"/>
</dbReference>
<dbReference type="NCBIfam" id="TIGR01764">
    <property type="entry name" value="excise"/>
    <property type="match status" value="1"/>
</dbReference>
<protein>
    <submittedName>
        <fullName evidence="2">Excisionase family DNA binding protein</fullName>
    </submittedName>
</protein>
<evidence type="ECO:0000259" key="1">
    <source>
        <dbReference type="Pfam" id="PF12728"/>
    </source>
</evidence>
<dbReference type="AlphaFoldDB" id="A0A495J6P3"/>
<dbReference type="GO" id="GO:0003677">
    <property type="term" value="F:DNA binding"/>
    <property type="evidence" value="ECO:0007669"/>
    <property type="project" value="InterPro"/>
</dbReference>